<sequence>MNENQVIMAAKQEERFKLCDQMELQEFPDKYLIRSVDNSSQQQQTFSVDRSDGIIQPGDTCDANPTKVSTIYGVVGTIRLLAGTYLLVITSRKEVGTYLGFTIFRVMSMKFMACNGSLSYSSYQEKKDEAYFMSLLRTVESTPGLYYSYETDLTLNLQRTYKLAKERIRKPLWKQADPRFVWNRSLLEDLIECKLDTFVIPLVQGSILKLVIFMLSRSPDISFPNFHFLLLWNSFTSFHALTSQFTLKDSPARITLISRRCTRRLGTRMWRRGANFEGDTANFIETEQLLEFGGFTSSILQVRGSIPLLWEQIVDLSYKPRIKIISHEETPKAVERHFNDLKQRYGDVVVLDLTDKRGDEGQLSAAFASEMQKLPHIRYVSFDFHHHCGNSNLDNIELLYDQISEDIEKQGYFLVDSEGQIIAEQNGVARANCIDCIDRTNVTQSFLARKSLNLQLHRMGALSFSECISTSDEIYEMFKILWVEQGDEISLEYCGTNALKRDLVRFGKQTLVGLIKDGMSALSRYYLNNFHDGIKQA</sequence>
<feature type="domain" description="SAC" evidence="1">
    <location>
        <begin position="136"/>
        <end position="495"/>
    </location>
</feature>
<evidence type="ECO:0000313" key="2">
    <source>
        <dbReference type="EMBL" id="RZC79469.1"/>
    </source>
</evidence>
<gene>
    <name evidence="2" type="ORF">C5167_003684</name>
</gene>
<dbReference type="InterPro" id="IPR002013">
    <property type="entry name" value="SAC_dom"/>
</dbReference>
<organism evidence="2 3">
    <name type="scientific">Papaver somniferum</name>
    <name type="common">Opium poppy</name>
    <dbReference type="NCBI Taxonomy" id="3469"/>
    <lineage>
        <taxon>Eukaryota</taxon>
        <taxon>Viridiplantae</taxon>
        <taxon>Streptophyta</taxon>
        <taxon>Embryophyta</taxon>
        <taxon>Tracheophyta</taxon>
        <taxon>Spermatophyta</taxon>
        <taxon>Magnoliopsida</taxon>
        <taxon>Ranunculales</taxon>
        <taxon>Papaveraceae</taxon>
        <taxon>Papaveroideae</taxon>
        <taxon>Papaver</taxon>
    </lineage>
</organism>
<name>A0A4Y7L5C2_PAPSO</name>
<dbReference type="GO" id="GO:0005783">
    <property type="term" value="C:endoplasmic reticulum"/>
    <property type="evidence" value="ECO:0007669"/>
    <property type="project" value="TreeGrafter"/>
</dbReference>
<dbReference type="PANTHER" id="PTHR45662:SF10">
    <property type="entry name" value="PHOSPHOINOSITIDE PHOSPHATASE SAC8"/>
    <property type="match status" value="1"/>
</dbReference>
<dbReference type="GO" id="GO:0046856">
    <property type="term" value="P:phosphatidylinositol dephosphorylation"/>
    <property type="evidence" value="ECO:0007669"/>
    <property type="project" value="TreeGrafter"/>
</dbReference>
<dbReference type="OMA" id="RNTQHYL"/>
<evidence type="ECO:0000313" key="3">
    <source>
        <dbReference type="Proteomes" id="UP000316621"/>
    </source>
</evidence>
<evidence type="ECO:0000259" key="1">
    <source>
        <dbReference type="PROSITE" id="PS50275"/>
    </source>
</evidence>
<reference evidence="2 3" key="1">
    <citation type="journal article" date="2018" name="Science">
        <title>The opium poppy genome and morphinan production.</title>
        <authorList>
            <person name="Guo L."/>
            <person name="Winzer T."/>
            <person name="Yang X."/>
            <person name="Li Y."/>
            <person name="Ning Z."/>
            <person name="He Z."/>
            <person name="Teodor R."/>
            <person name="Lu Y."/>
            <person name="Bowser T.A."/>
            <person name="Graham I.A."/>
            <person name="Ye K."/>
        </authorList>
    </citation>
    <scope>NUCLEOTIDE SEQUENCE [LARGE SCALE GENOMIC DNA]</scope>
    <source>
        <strain evidence="3">cv. HN1</strain>
        <tissue evidence="2">Leaves</tissue>
    </source>
</reference>
<dbReference type="Gramene" id="RZC79469">
    <property type="protein sequence ID" value="RZC79469"/>
    <property type="gene ID" value="C5167_003684"/>
</dbReference>
<dbReference type="EMBL" id="CM010723">
    <property type="protein sequence ID" value="RZC79469.1"/>
    <property type="molecule type" value="Genomic_DNA"/>
</dbReference>
<accession>A0A4Y7L5C2</accession>
<keyword evidence="3" id="KW-1185">Reference proteome</keyword>
<dbReference type="GO" id="GO:0043812">
    <property type="term" value="F:phosphatidylinositol-4-phosphate phosphatase activity"/>
    <property type="evidence" value="ECO:0007669"/>
    <property type="project" value="TreeGrafter"/>
</dbReference>
<dbReference type="PROSITE" id="PS50275">
    <property type="entry name" value="SAC"/>
    <property type="match status" value="1"/>
</dbReference>
<proteinExistence type="predicted"/>
<dbReference type="Pfam" id="PF02383">
    <property type="entry name" value="Syja_N"/>
    <property type="match status" value="1"/>
</dbReference>
<protein>
    <recommendedName>
        <fullName evidence="1">SAC domain-containing protein</fullName>
    </recommendedName>
</protein>
<dbReference type="PANTHER" id="PTHR45662">
    <property type="entry name" value="PHOSPHATIDYLINOSITIDE PHOSPHATASE SAC1"/>
    <property type="match status" value="1"/>
</dbReference>
<dbReference type="Proteomes" id="UP000316621">
    <property type="component" value="Chromosome 9"/>
</dbReference>
<dbReference type="AlphaFoldDB" id="A0A4Y7L5C2"/>
<dbReference type="STRING" id="3469.A0A4Y7L5C2"/>